<dbReference type="SUPFAM" id="SSF48537">
    <property type="entry name" value="Phospholipase C/P1 nuclease"/>
    <property type="match status" value="1"/>
</dbReference>
<dbReference type="GO" id="GO:0003676">
    <property type="term" value="F:nucleic acid binding"/>
    <property type="evidence" value="ECO:0007669"/>
    <property type="project" value="InterPro"/>
</dbReference>
<keyword evidence="9" id="KW-1185">Reference proteome</keyword>
<dbReference type="EMBL" id="ATHL01000076">
    <property type="protein sequence ID" value="EQB15242.1"/>
    <property type="molecule type" value="Genomic_DNA"/>
</dbReference>
<evidence type="ECO:0000256" key="6">
    <source>
        <dbReference type="ARBA" id="ARBA00023180"/>
    </source>
</evidence>
<evidence type="ECO:0000313" key="9">
    <source>
        <dbReference type="Proteomes" id="UP000015527"/>
    </source>
</evidence>
<dbReference type="CDD" id="cd11010">
    <property type="entry name" value="S1-P1_nuclease"/>
    <property type="match status" value="1"/>
</dbReference>
<dbReference type="PANTHER" id="PTHR33146:SF26">
    <property type="entry name" value="ENDONUCLEASE 4"/>
    <property type="match status" value="1"/>
</dbReference>
<keyword evidence="7" id="KW-0732">Signal</keyword>
<protein>
    <recommendedName>
        <fullName evidence="10">S1/P1 Nuclease</fullName>
    </recommendedName>
</protein>
<reference evidence="8 9" key="1">
    <citation type="journal article" date="2013" name="Genome Announc.">
        <title>Genome Sequence of Novosphingobium lindaniclasticum LE124T, Isolated from a Hexachlorocyclohexane Dumpsite.</title>
        <authorList>
            <person name="Saxena A."/>
            <person name="Nayyar N."/>
            <person name="Sangwan N."/>
            <person name="Kumari R."/>
            <person name="Khurana J.P."/>
            <person name="Lal R."/>
        </authorList>
    </citation>
    <scope>NUCLEOTIDE SEQUENCE [LARGE SCALE GENOMIC DNA]</scope>
    <source>
        <strain evidence="8 9">LE124</strain>
    </source>
</reference>
<evidence type="ECO:0000256" key="7">
    <source>
        <dbReference type="SAM" id="SignalP"/>
    </source>
</evidence>
<keyword evidence="6" id="KW-0325">Glycoprotein</keyword>
<dbReference type="Gene3D" id="1.10.575.10">
    <property type="entry name" value="P1 Nuclease"/>
    <property type="match status" value="1"/>
</dbReference>
<evidence type="ECO:0000256" key="5">
    <source>
        <dbReference type="ARBA" id="ARBA00023157"/>
    </source>
</evidence>
<dbReference type="PATRIC" id="fig|1096930.3.peg.2272"/>
<dbReference type="GO" id="GO:0046872">
    <property type="term" value="F:metal ion binding"/>
    <property type="evidence" value="ECO:0007669"/>
    <property type="project" value="UniProtKB-KW"/>
</dbReference>
<dbReference type="Pfam" id="PF02265">
    <property type="entry name" value="S1-P1_nuclease"/>
    <property type="match status" value="1"/>
</dbReference>
<dbReference type="Proteomes" id="UP000015527">
    <property type="component" value="Unassembled WGS sequence"/>
</dbReference>
<keyword evidence="2" id="KW-0479">Metal-binding</keyword>
<organism evidence="8 9">
    <name type="scientific">Novosphingobium lindaniclasticum LE124</name>
    <dbReference type="NCBI Taxonomy" id="1096930"/>
    <lineage>
        <taxon>Bacteria</taxon>
        <taxon>Pseudomonadati</taxon>
        <taxon>Pseudomonadota</taxon>
        <taxon>Alphaproteobacteria</taxon>
        <taxon>Sphingomonadales</taxon>
        <taxon>Sphingomonadaceae</taxon>
        <taxon>Novosphingobium</taxon>
    </lineage>
</organism>
<gene>
    <name evidence="8" type="ORF">L284_11445</name>
</gene>
<evidence type="ECO:0000256" key="2">
    <source>
        <dbReference type="ARBA" id="ARBA00022723"/>
    </source>
</evidence>
<feature type="chain" id="PRO_5004563864" description="S1/P1 Nuclease" evidence="7">
    <location>
        <begin position="29"/>
        <end position="278"/>
    </location>
</feature>
<keyword evidence="5" id="KW-1015">Disulfide bond</keyword>
<name>T0HQA6_9SPHN</name>
<evidence type="ECO:0000256" key="1">
    <source>
        <dbReference type="ARBA" id="ARBA00022722"/>
    </source>
</evidence>
<dbReference type="eggNOG" id="ENOG502Z82C">
    <property type="taxonomic scope" value="Bacteria"/>
</dbReference>
<dbReference type="AlphaFoldDB" id="T0HQA6"/>
<evidence type="ECO:0000256" key="4">
    <source>
        <dbReference type="ARBA" id="ARBA00022801"/>
    </source>
</evidence>
<sequence length="278" mass="30737">MECAMRYPTLACSLAATLGGALAMPAPAAAWGAIGHRITGAIADENLSGVARAQVRLLLGEEDLAEAATWPDDMKSDPSEFWQKQASPWHYVTVREGHAYKPSDAPPEGDALTALPRFAATLRDPKASVEDKRLALRFIVHIIGDLHQPLHAGGGNDRGGNDVKVTWFGKETNLHSVWDSGMIEQRSLSYSEYAHWLSRKITPQQVVSWNVRDPLVWTAESIALRKTIYPANPSISWDYAYQHRAELDDRLERAGIRIAAYLNWIFDQEGSAPRPAGK</sequence>
<feature type="signal peptide" evidence="7">
    <location>
        <begin position="1"/>
        <end position="28"/>
    </location>
</feature>
<evidence type="ECO:0008006" key="10">
    <source>
        <dbReference type="Google" id="ProtNLM"/>
    </source>
</evidence>
<dbReference type="InterPro" id="IPR003154">
    <property type="entry name" value="S1/P1nuclease"/>
</dbReference>
<comment type="caution">
    <text evidence="8">The sequence shown here is derived from an EMBL/GenBank/DDBJ whole genome shotgun (WGS) entry which is preliminary data.</text>
</comment>
<dbReference type="GO" id="GO:0004519">
    <property type="term" value="F:endonuclease activity"/>
    <property type="evidence" value="ECO:0007669"/>
    <property type="project" value="UniProtKB-KW"/>
</dbReference>
<dbReference type="InterPro" id="IPR008947">
    <property type="entry name" value="PLipase_C/P1_nuclease_dom_sf"/>
</dbReference>
<keyword evidence="1" id="KW-0540">Nuclease</keyword>
<dbReference type="GO" id="GO:0016788">
    <property type="term" value="F:hydrolase activity, acting on ester bonds"/>
    <property type="evidence" value="ECO:0007669"/>
    <property type="project" value="InterPro"/>
</dbReference>
<keyword evidence="3" id="KW-0255">Endonuclease</keyword>
<dbReference type="GO" id="GO:0006308">
    <property type="term" value="P:DNA catabolic process"/>
    <property type="evidence" value="ECO:0007669"/>
    <property type="project" value="InterPro"/>
</dbReference>
<evidence type="ECO:0000313" key="8">
    <source>
        <dbReference type="EMBL" id="EQB15242.1"/>
    </source>
</evidence>
<keyword evidence="4" id="KW-0378">Hydrolase</keyword>
<dbReference type="PANTHER" id="PTHR33146">
    <property type="entry name" value="ENDONUCLEASE 4"/>
    <property type="match status" value="1"/>
</dbReference>
<evidence type="ECO:0000256" key="3">
    <source>
        <dbReference type="ARBA" id="ARBA00022759"/>
    </source>
</evidence>
<accession>T0HQA6</accession>
<proteinExistence type="predicted"/>